<dbReference type="EMBL" id="FOZK01000002">
    <property type="protein sequence ID" value="SFS01691.1"/>
    <property type="molecule type" value="Genomic_DNA"/>
</dbReference>
<dbReference type="Proteomes" id="UP000199062">
    <property type="component" value="Unassembled WGS sequence"/>
</dbReference>
<dbReference type="RefSeq" id="WP_089816862.1">
    <property type="nucleotide sequence ID" value="NZ_FOZK01000002.1"/>
</dbReference>
<dbReference type="InterPro" id="IPR041135">
    <property type="entry name" value="Nmad3"/>
</dbReference>
<evidence type="ECO:0000313" key="3">
    <source>
        <dbReference type="Proteomes" id="UP000199062"/>
    </source>
</evidence>
<accession>A0A1I6LDV5</accession>
<reference evidence="2 3" key="1">
    <citation type="submission" date="2016-10" db="EMBL/GenBank/DDBJ databases">
        <authorList>
            <person name="de Groot N.N."/>
        </authorList>
    </citation>
    <scope>NUCLEOTIDE SEQUENCE [LARGE SCALE GENOMIC DNA]</scope>
    <source>
        <strain evidence="2 3">CGMCC 1.10457</strain>
    </source>
</reference>
<name>A0A1I6LDV5_9EURY</name>
<dbReference type="STRING" id="767519.SAMN05216559_2531"/>
<gene>
    <name evidence="2" type="ORF">SAMN05216559_2531</name>
</gene>
<keyword evidence="3" id="KW-1185">Reference proteome</keyword>
<dbReference type="AlphaFoldDB" id="A0A1I6LDV5"/>
<sequence>MTVVLCGVGADTGNVRPVPKVDSDGRFEYVPIPEKGPTTEAATYGSLDSRFSDGPLAAILDGVRPGSDGDWVTDPDAIASQPVHRDPNLDALTYGEHRPAYVAALRDLDPGDVVAFYAGFPGPESEYKHRYLFGYFTVAERPVVLEPDDDLDAKRAVLENHPENAHAKRFAAHGDLYYHDPEFTDRMDPVVIVPGEEPGGLLERAIRLSDSRRGPNYYMDDGVESELSPCRSGADGCHLGGFKPAVRCDVDSEAFLEFVQSATDDVSRVRTTVG</sequence>
<feature type="domain" description="Nucleotide modification associated" evidence="1">
    <location>
        <begin position="3"/>
        <end position="216"/>
    </location>
</feature>
<proteinExistence type="predicted"/>
<dbReference type="Pfam" id="PF18754">
    <property type="entry name" value="Nmad3"/>
    <property type="match status" value="1"/>
</dbReference>
<dbReference type="OrthoDB" id="211258at2157"/>
<organism evidence="2 3">
    <name type="scientific">Halomicrobium zhouii</name>
    <dbReference type="NCBI Taxonomy" id="767519"/>
    <lineage>
        <taxon>Archaea</taxon>
        <taxon>Methanobacteriati</taxon>
        <taxon>Methanobacteriota</taxon>
        <taxon>Stenosarchaea group</taxon>
        <taxon>Halobacteria</taxon>
        <taxon>Halobacteriales</taxon>
        <taxon>Haloarculaceae</taxon>
        <taxon>Halomicrobium</taxon>
    </lineage>
</organism>
<evidence type="ECO:0000259" key="1">
    <source>
        <dbReference type="Pfam" id="PF18754"/>
    </source>
</evidence>
<evidence type="ECO:0000313" key="2">
    <source>
        <dbReference type="EMBL" id="SFS01691.1"/>
    </source>
</evidence>
<protein>
    <recommendedName>
        <fullName evidence="1">Nucleotide modification associated domain-containing protein</fullName>
    </recommendedName>
</protein>